<dbReference type="Proteomes" id="UP001140094">
    <property type="component" value="Unassembled WGS sequence"/>
</dbReference>
<evidence type="ECO:0000313" key="3">
    <source>
        <dbReference type="Proteomes" id="UP001140094"/>
    </source>
</evidence>
<keyword evidence="3" id="KW-1185">Reference proteome</keyword>
<dbReference type="EMBL" id="JANBUO010002308">
    <property type="protein sequence ID" value="KAJ2795083.1"/>
    <property type="molecule type" value="Genomic_DNA"/>
</dbReference>
<protein>
    <submittedName>
        <fullName evidence="2">Uncharacterized protein</fullName>
    </submittedName>
</protein>
<dbReference type="InterPro" id="IPR033228">
    <property type="entry name" value="SZT2"/>
</dbReference>
<reference evidence="2" key="1">
    <citation type="submission" date="2022-07" db="EMBL/GenBank/DDBJ databases">
        <title>Phylogenomic reconstructions and comparative analyses of Kickxellomycotina fungi.</title>
        <authorList>
            <person name="Reynolds N.K."/>
            <person name="Stajich J.E."/>
            <person name="Barry K."/>
            <person name="Grigoriev I.V."/>
            <person name="Crous P."/>
            <person name="Smith M.E."/>
        </authorList>
    </citation>
    <scope>NUCLEOTIDE SEQUENCE</scope>
    <source>
        <strain evidence="2">NRRL 1565</strain>
    </source>
</reference>
<sequence length="764" mass="84839">FALFKHCNAISISAERFNNLQFASSIVHELTVHSSGLRRTAGVPNALDEHLYLDKWFVIRLPNNSSFLMVMLPNMPLASPKRQNGVVIGMPPPSDASNEVDGGSDSASPQASTSSPEGSKHALRMATNVYTLAIECSMDIGEMRRHVRAMDSCMYAGPKTTFNLRRMNVQRGDTYVEGDTLQGFVGQEEVPTPFTEYALAELKTLERMYSEAQLQTIYLALLLKRQVAADDIVACLQSTLWKRQSIDVDITAFLHSQDVARLSRDDEWQAQDRENLQDKFAALLGQSFLPLEHDTALQGRYYYCRTAPGKRSELELCLQLAQNPLFINLQCSVEVLGGGQEHTRQLNMPIDMLPLSLERLCEQTQMAWRPPTDHFEPLANVRVILHLNCLYLPDESQKSDAAASEAAAAAAAVLQPKPDREELASRAARLFQKTMSLSSLASSAFDSAARGMAGADSQRLPSAVLAKQHTNAQMATLWGLPHDQLELVRHCHRRFVRFIAQETLYALRDIRPATAPLLDQVWHTIATTVDDEVPADRFEFSHNKMDMHFVIPTPDVPRSRHALQLVMQELLRQDGLHADYSLGRLQELAGIVYMRDVRSRSARQQASVRIRARAMSDAHEDAAPRRTAEADLSDATPAWFLIKPTARLDGVRILTHNYSIVSDAAADNVLAATRQLLMVALKAANTRLLLEDMAESHKFPDKLMLPDVARNDTASSRLAGSSETLPARDDLSKPTPRPPRVARREQLAHLHAASTATVPAASAS</sequence>
<feature type="region of interest" description="Disordered" evidence="1">
    <location>
        <begin position="83"/>
        <end position="120"/>
    </location>
</feature>
<dbReference type="GO" id="GO:0005777">
    <property type="term" value="C:peroxisome"/>
    <property type="evidence" value="ECO:0007669"/>
    <property type="project" value="InterPro"/>
</dbReference>
<dbReference type="AlphaFoldDB" id="A0A9W8HQC0"/>
<comment type="caution">
    <text evidence="2">The sequence shown here is derived from an EMBL/GenBank/DDBJ whole genome shotgun (WGS) entry which is preliminary data.</text>
</comment>
<dbReference type="PANTHER" id="PTHR14918:SF3">
    <property type="entry name" value="KICSTOR COMPLEX PROTEIN SZT2"/>
    <property type="match status" value="1"/>
</dbReference>
<accession>A0A9W8HQC0</accession>
<evidence type="ECO:0000313" key="2">
    <source>
        <dbReference type="EMBL" id="KAJ2795083.1"/>
    </source>
</evidence>
<feature type="non-terminal residue" evidence="2">
    <location>
        <position position="764"/>
    </location>
</feature>
<feature type="compositionally biased region" description="Low complexity" evidence="1">
    <location>
        <begin position="104"/>
        <end position="116"/>
    </location>
</feature>
<feature type="region of interest" description="Disordered" evidence="1">
    <location>
        <begin position="715"/>
        <end position="743"/>
    </location>
</feature>
<dbReference type="PANTHER" id="PTHR14918">
    <property type="entry name" value="KICSTOR COMPLEX PROTEIN SZT2"/>
    <property type="match status" value="1"/>
</dbReference>
<gene>
    <name evidence="2" type="ORF">H4R20_005998</name>
</gene>
<proteinExistence type="predicted"/>
<feature type="non-terminal residue" evidence="2">
    <location>
        <position position="1"/>
    </location>
</feature>
<feature type="compositionally biased region" description="Polar residues" evidence="1">
    <location>
        <begin position="715"/>
        <end position="724"/>
    </location>
</feature>
<evidence type="ECO:0000256" key="1">
    <source>
        <dbReference type="SAM" id="MobiDB-lite"/>
    </source>
</evidence>
<name>A0A9W8HQC0_9FUNG</name>
<dbReference type="OrthoDB" id="43547at2759"/>
<organism evidence="2 3">
    <name type="scientific">Coemansia guatemalensis</name>
    <dbReference type="NCBI Taxonomy" id="2761395"/>
    <lineage>
        <taxon>Eukaryota</taxon>
        <taxon>Fungi</taxon>
        <taxon>Fungi incertae sedis</taxon>
        <taxon>Zoopagomycota</taxon>
        <taxon>Kickxellomycotina</taxon>
        <taxon>Kickxellomycetes</taxon>
        <taxon>Kickxellales</taxon>
        <taxon>Kickxellaceae</taxon>
        <taxon>Coemansia</taxon>
    </lineage>
</organism>